<dbReference type="InterPro" id="IPR036010">
    <property type="entry name" value="2Fe-2S_ferredoxin-like_sf"/>
</dbReference>
<dbReference type="SUPFAM" id="SSF54292">
    <property type="entry name" value="2Fe-2S ferredoxin-like"/>
    <property type="match status" value="1"/>
</dbReference>
<dbReference type="Proteomes" id="UP000050277">
    <property type="component" value="Unassembled WGS sequence"/>
</dbReference>
<evidence type="ECO:0000313" key="3">
    <source>
        <dbReference type="Proteomes" id="UP000050277"/>
    </source>
</evidence>
<gene>
    <name evidence="2" type="ORF">SE18_26280</name>
</gene>
<dbReference type="STRING" id="70996.SE18_26280"/>
<organism evidence="2 3">
    <name type="scientific">Herpetosiphon geysericola</name>
    <dbReference type="NCBI Taxonomy" id="70996"/>
    <lineage>
        <taxon>Bacteria</taxon>
        <taxon>Bacillati</taxon>
        <taxon>Chloroflexota</taxon>
        <taxon>Chloroflexia</taxon>
        <taxon>Herpetosiphonales</taxon>
        <taxon>Herpetosiphonaceae</taxon>
        <taxon>Herpetosiphon</taxon>
    </lineage>
</organism>
<evidence type="ECO:0000313" key="2">
    <source>
        <dbReference type="EMBL" id="KPL79471.1"/>
    </source>
</evidence>
<name>A0A0P6Y3H0_9CHLR</name>
<dbReference type="InterPro" id="IPR042204">
    <property type="entry name" value="2Fe-2S-bd_N"/>
</dbReference>
<keyword evidence="1" id="KW-0560">Oxidoreductase</keyword>
<dbReference type="GO" id="GO:0016491">
    <property type="term" value="F:oxidoreductase activity"/>
    <property type="evidence" value="ECO:0007669"/>
    <property type="project" value="UniProtKB-KW"/>
</dbReference>
<dbReference type="OrthoDB" id="573392at2"/>
<dbReference type="RefSeq" id="WP_054537437.1">
    <property type="nucleotide sequence ID" value="NZ_LGKP01000046.1"/>
</dbReference>
<dbReference type="AlphaFoldDB" id="A0A0P6Y3H0"/>
<reference evidence="2 3" key="1">
    <citation type="submission" date="2015-07" db="EMBL/GenBank/DDBJ databases">
        <title>Whole genome sequence of Herpetosiphon geysericola DSM 7119.</title>
        <authorList>
            <person name="Hemp J."/>
            <person name="Ward L.M."/>
            <person name="Pace L.A."/>
            <person name="Fischer W.W."/>
        </authorList>
    </citation>
    <scope>NUCLEOTIDE SEQUENCE [LARGE SCALE GENOMIC DNA]</scope>
    <source>
        <strain evidence="2 3">DSM 7119</strain>
    </source>
</reference>
<proteinExistence type="predicted"/>
<dbReference type="EMBL" id="LGKP01000046">
    <property type="protein sequence ID" value="KPL79471.1"/>
    <property type="molecule type" value="Genomic_DNA"/>
</dbReference>
<dbReference type="GO" id="GO:0051536">
    <property type="term" value="F:iron-sulfur cluster binding"/>
    <property type="evidence" value="ECO:0007669"/>
    <property type="project" value="InterPro"/>
</dbReference>
<sequence>MKQIHISINGTRYQVAEHSNLAAVLMHNAIVNRRSVSGEPRMAVCGMGSCGECRVTINQQAHQLACLQQCSEGMEVQCEP</sequence>
<comment type="caution">
    <text evidence="2">The sequence shown here is derived from an EMBL/GenBank/DDBJ whole genome shotgun (WGS) entry which is preliminary data.</text>
</comment>
<evidence type="ECO:0008006" key="4">
    <source>
        <dbReference type="Google" id="ProtNLM"/>
    </source>
</evidence>
<protein>
    <recommendedName>
        <fullName evidence="4">(2Fe-2S)-binding protein</fullName>
    </recommendedName>
</protein>
<evidence type="ECO:0000256" key="1">
    <source>
        <dbReference type="ARBA" id="ARBA00023002"/>
    </source>
</evidence>
<dbReference type="Gene3D" id="3.10.20.440">
    <property type="entry name" value="2Fe-2S iron-sulphur cluster binding domain, sarcosine oxidase, alpha subunit, N-terminal domain"/>
    <property type="match status" value="1"/>
</dbReference>
<dbReference type="Pfam" id="PF13510">
    <property type="entry name" value="Fer2_4"/>
    <property type="match status" value="1"/>
</dbReference>
<accession>A0A0P6Y3H0</accession>
<keyword evidence="3" id="KW-1185">Reference proteome</keyword>